<keyword evidence="9" id="KW-0732">Signal</keyword>
<keyword evidence="6" id="KW-0808">Transferase</keyword>
<feature type="transmembrane region" description="Helical" evidence="24">
    <location>
        <begin position="949"/>
        <end position="971"/>
    </location>
</feature>
<gene>
    <name evidence="28" type="ORF">AT9943_LOCUS12805</name>
</gene>
<dbReference type="Pfam" id="PF00069">
    <property type="entry name" value="Pkinase"/>
    <property type="match status" value="1"/>
</dbReference>
<dbReference type="InterPro" id="IPR000719">
    <property type="entry name" value="Prot_kinase_dom"/>
</dbReference>
<evidence type="ECO:0000256" key="19">
    <source>
        <dbReference type="ARBA" id="ARBA00023136"/>
    </source>
</evidence>
<dbReference type="InterPro" id="IPR001220">
    <property type="entry name" value="Legume_lectin_dom"/>
</dbReference>
<keyword evidence="13 23" id="KW-0863">Zinc-finger</keyword>
<dbReference type="GO" id="GO:0005524">
    <property type="term" value="F:ATP binding"/>
    <property type="evidence" value="ECO:0007669"/>
    <property type="project" value="UniProtKB-KW"/>
</dbReference>
<keyword evidence="20" id="KW-0675">Receptor</keyword>
<dbReference type="PROSITE" id="PS50011">
    <property type="entry name" value="PROTEIN_KINASE_DOM"/>
    <property type="match status" value="1"/>
</dbReference>
<dbReference type="InterPro" id="IPR036397">
    <property type="entry name" value="RNaseH_sf"/>
</dbReference>
<evidence type="ECO:0000256" key="12">
    <source>
        <dbReference type="ARBA" id="ARBA00022741"/>
    </source>
</evidence>
<evidence type="ECO:0000256" key="9">
    <source>
        <dbReference type="ARBA" id="ARBA00022729"/>
    </source>
</evidence>
<comment type="catalytic activity">
    <reaction evidence="22">
        <text>L-seryl-[protein] + ATP = O-phospho-L-seryl-[protein] + ADP + H(+)</text>
        <dbReference type="Rhea" id="RHEA:17989"/>
        <dbReference type="Rhea" id="RHEA-COMP:9863"/>
        <dbReference type="Rhea" id="RHEA-COMP:11604"/>
        <dbReference type="ChEBI" id="CHEBI:15378"/>
        <dbReference type="ChEBI" id="CHEBI:29999"/>
        <dbReference type="ChEBI" id="CHEBI:30616"/>
        <dbReference type="ChEBI" id="CHEBI:83421"/>
        <dbReference type="ChEBI" id="CHEBI:456216"/>
        <dbReference type="EC" id="2.7.11.1"/>
    </reaction>
</comment>
<comment type="similarity">
    <text evidence="3">In the C-terminal section; belongs to the protein kinase superfamily. Ser/Thr protein kinase family.</text>
</comment>
<feature type="domain" description="RING-type" evidence="27">
    <location>
        <begin position="308"/>
        <end position="538"/>
    </location>
</feature>
<dbReference type="SUPFAM" id="SSF56112">
    <property type="entry name" value="Protein kinase-like (PK-like)"/>
    <property type="match status" value="1"/>
</dbReference>
<keyword evidence="12" id="KW-0547">Nucleotide-binding</keyword>
<evidence type="ECO:0000256" key="7">
    <source>
        <dbReference type="ARBA" id="ARBA00022692"/>
    </source>
</evidence>
<dbReference type="Gene3D" id="1.10.510.10">
    <property type="entry name" value="Transferase(Phosphotransferase) domain 1"/>
    <property type="match status" value="1"/>
</dbReference>
<dbReference type="AlphaFoldDB" id="A0A7G2EUW0"/>
<keyword evidence="15" id="KW-0833">Ubl conjugation pathway</keyword>
<evidence type="ECO:0000256" key="23">
    <source>
        <dbReference type="PROSITE-ProRule" id="PRU00175"/>
    </source>
</evidence>
<evidence type="ECO:0000256" key="20">
    <source>
        <dbReference type="ARBA" id="ARBA00023170"/>
    </source>
</evidence>
<dbReference type="Gene3D" id="3.30.420.10">
    <property type="entry name" value="Ribonuclease H-like superfamily/Ribonuclease H"/>
    <property type="match status" value="1"/>
</dbReference>
<dbReference type="InterPro" id="IPR013083">
    <property type="entry name" value="Znf_RING/FYVE/PHD"/>
</dbReference>
<evidence type="ECO:0000256" key="11">
    <source>
        <dbReference type="ARBA" id="ARBA00022737"/>
    </source>
</evidence>
<evidence type="ECO:0000256" key="2">
    <source>
        <dbReference type="ARBA" id="ARBA00008536"/>
    </source>
</evidence>
<dbReference type="InterPro" id="IPR008271">
    <property type="entry name" value="Ser/Thr_kinase_AS"/>
</dbReference>
<evidence type="ECO:0000256" key="1">
    <source>
        <dbReference type="ARBA" id="ARBA00004479"/>
    </source>
</evidence>
<dbReference type="Pfam" id="PF13456">
    <property type="entry name" value="RVT_3"/>
    <property type="match status" value="1"/>
</dbReference>
<dbReference type="EMBL" id="LR881468">
    <property type="protein sequence ID" value="CAD5324934.1"/>
    <property type="molecule type" value="Genomic_DNA"/>
</dbReference>
<feature type="domain" description="RING-type" evidence="26">
    <location>
        <begin position="312"/>
        <end position="358"/>
    </location>
</feature>
<evidence type="ECO:0000259" key="25">
    <source>
        <dbReference type="PROSITE" id="PS50011"/>
    </source>
</evidence>
<dbReference type="InterPro" id="IPR013320">
    <property type="entry name" value="ConA-like_dom_sf"/>
</dbReference>
<dbReference type="PROSITE" id="PS00108">
    <property type="entry name" value="PROTEIN_KINASE_ST"/>
    <property type="match status" value="1"/>
</dbReference>
<dbReference type="SMART" id="SM00184">
    <property type="entry name" value="RING"/>
    <property type="match status" value="1"/>
</dbReference>
<keyword evidence="18 24" id="KW-1133">Transmembrane helix</keyword>
<evidence type="ECO:0000256" key="10">
    <source>
        <dbReference type="ARBA" id="ARBA00022734"/>
    </source>
</evidence>
<evidence type="ECO:0000259" key="27">
    <source>
        <dbReference type="PROSITE" id="PS51873"/>
    </source>
</evidence>
<feature type="transmembrane region" description="Helical" evidence="24">
    <location>
        <begin position="1001"/>
        <end position="1022"/>
    </location>
</feature>
<dbReference type="PROSITE" id="PS51873">
    <property type="entry name" value="TRIAD"/>
    <property type="match status" value="1"/>
</dbReference>
<dbReference type="Pfam" id="PF00139">
    <property type="entry name" value="Lectin_legB"/>
    <property type="match status" value="1"/>
</dbReference>
<dbReference type="InterPro" id="IPR001841">
    <property type="entry name" value="Znf_RING"/>
</dbReference>
<protein>
    <recommendedName>
        <fullName evidence="4">non-specific serine/threonine protein kinase</fullName>
        <ecNumber evidence="4">2.7.11.1</ecNumber>
    </recommendedName>
</protein>
<dbReference type="GO" id="GO:0004523">
    <property type="term" value="F:RNA-DNA hybrid ribonuclease activity"/>
    <property type="evidence" value="ECO:0007669"/>
    <property type="project" value="InterPro"/>
</dbReference>
<evidence type="ECO:0000256" key="4">
    <source>
        <dbReference type="ARBA" id="ARBA00012513"/>
    </source>
</evidence>
<keyword evidence="19 24" id="KW-0472">Membrane</keyword>
<evidence type="ECO:0000256" key="13">
    <source>
        <dbReference type="ARBA" id="ARBA00022771"/>
    </source>
</evidence>
<dbReference type="InterPro" id="IPR011009">
    <property type="entry name" value="Kinase-like_dom_sf"/>
</dbReference>
<dbReference type="GO" id="GO:0030246">
    <property type="term" value="F:carbohydrate binding"/>
    <property type="evidence" value="ECO:0007669"/>
    <property type="project" value="UniProtKB-KW"/>
</dbReference>
<reference evidence="28 29" key="1">
    <citation type="submission" date="2020-09" db="EMBL/GenBank/DDBJ databases">
        <authorList>
            <person name="Ashkenazy H."/>
        </authorList>
    </citation>
    <scope>NUCLEOTIDE SEQUENCE [LARGE SCALE GENOMIC DNA]</scope>
    <source>
        <strain evidence="29">cv. Cdm-0</strain>
    </source>
</reference>
<comment type="similarity">
    <text evidence="2">In the N-terminal section; belongs to the leguminous lectin family.</text>
</comment>
<dbReference type="InterPro" id="IPR002156">
    <property type="entry name" value="RNaseH_domain"/>
</dbReference>
<evidence type="ECO:0000256" key="21">
    <source>
        <dbReference type="ARBA" id="ARBA00047899"/>
    </source>
</evidence>
<keyword evidence="5" id="KW-0723">Serine/threonine-protein kinase</keyword>
<dbReference type="GO" id="GO:0008270">
    <property type="term" value="F:zinc ion binding"/>
    <property type="evidence" value="ECO:0007669"/>
    <property type="project" value="UniProtKB-KW"/>
</dbReference>
<accession>A0A7G2EUW0</accession>
<evidence type="ECO:0000313" key="29">
    <source>
        <dbReference type="Proteomes" id="UP000516314"/>
    </source>
</evidence>
<evidence type="ECO:0000256" key="5">
    <source>
        <dbReference type="ARBA" id="ARBA00022527"/>
    </source>
</evidence>
<dbReference type="PROSITE" id="PS00518">
    <property type="entry name" value="ZF_RING_1"/>
    <property type="match status" value="1"/>
</dbReference>
<keyword evidence="14" id="KW-0418">Kinase</keyword>
<dbReference type="InterPro" id="IPR044066">
    <property type="entry name" value="TRIAD_supradom"/>
</dbReference>
<dbReference type="PANTHER" id="PTHR27007">
    <property type="match status" value="1"/>
</dbReference>
<dbReference type="SMART" id="SM00220">
    <property type="entry name" value="S_TKc"/>
    <property type="match status" value="1"/>
</dbReference>
<dbReference type="InterPro" id="IPR050528">
    <property type="entry name" value="L-type_Lectin-RKs"/>
</dbReference>
<feature type="domain" description="Protein kinase" evidence="25">
    <location>
        <begin position="834"/>
        <end position="1191"/>
    </location>
</feature>
<dbReference type="CDD" id="cd06899">
    <property type="entry name" value="lectin_legume_LecRK_Arcelin_ConA"/>
    <property type="match status" value="1"/>
</dbReference>
<evidence type="ECO:0000256" key="8">
    <source>
        <dbReference type="ARBA" id="ARBA00022723"/>
    </source>
</evidence>
<keyword evidence="11" id="KW-0677">Repeat</keyword>
<dbReference type="FunFam" id="1.10.510.10:FF:000108">
    <property type="entry name" value="L-type lectin-domain containing receptor kinase S.4"/>
    <property type="match status" value="1"/>
</dbReference>
<evidence type="ECO:0000256" key="24">
    <source>
        <dbReference type="SAM" id="Phobius"/>
    </source>
</evidence>
<evidence type="ECO:0000259" key="26">
    <source>
        <dbReference type="PROSITE" id="PS50089"/>
    </source>
</evidence>
<dbReference type="GO" id="GO:0016020">
    <property type="term" value="C:membrane"/>
    <property type="evidence" value="ECO:0007669"/>
    <property type="project" value="UniProtKB-SubCell"/>
</dbReference>
<evidence type="ECO:0000256" key="6">
    <source>
        <dbReference type="ARBA" id="ARBA00022679"/>
    </source>
</evidence>
<keyword evidence="7 24" id="KW-0812">Transmembrane</keyword>
<dbReference type="Proteomes" id="UP000516314">
    <property type="component" value="Chromosome 3"/>
</dbReference>
<dbReference type="SMART" id="SM00647">
    <property type="entry name" value="IBR"/>
    <property type="match status" value="1"/>
</dbReference>
<evidence type="ECO:0000313" key="28">
    <source>
        <dbReference type="EMBL" id="CAD5324934.1"/>
    </source>
</evidence>
<dbReference type="EC" id="2.7.11.1" evidence="4"/>
<dbReference type="CDD" id="cd22582">
    <property type="entry name" value="BRcat_RBR_unk"/>
    <property type="match status" value="1"/>
</dbReference>
<evidence type="ECO:0000256" key="14">
    <source>
        <dbReference type="ARBA" id="ARBA00022777"/>
    </source>
</evidence>
<proteinExistence type="inferred from homology"/>
<dbReference type="Gene3D" id="2.60.120.200">
    <property type="match status" value="1"/>
</dbReference>
<dbReference type="Pfam" id="PF01485">
    <property type="entry name" value="IBR"/>
    <property type="match status" value="1"/>
</dbReference>
<dbReference type="SUPFAM" id="SSF49899">
    <property type="entry name" value="Concanavalin A-like lectins/glucanases"/>
    <property type="match status" value="1"/>
</dbReference>
<keyword evidence="8" id="KW-0479">Metal-binding</keyword>
<organism evidence="28 29">
    <name type="scientific">Arabidopsis thaliana</name>
    <name type="common">Mouse-ear cress</name>
    <dbReference type="NCBI Taxonomy" id="3702"/>
    <lineage>
        <taxon>Eukaryota</taxon>
        <taxon>Viridiplantae</taxon>
        <taxon>Streptophyta</taxon>
        <taxon>Embryophyta</taxon>
        <taxon>Tracheophyta</taxon>
        <taxon>Spermatophyta</taxon>
        <taxon>Magnoliopsida</taxon>
        <taxon>eudicotyledons</taxon>
        <taxon>Gunneridae</taxon>
        <taxon>Pentapetalae</taxon>
        <taxon>rosids</taxon>
        <taxon>malvids</taxon>
        <taxon>Brassicales</taxon>
        <taxon>Brassicaceae</taxon>
        <taxon>Camelineae</taxon>
        <taxon>Arabidopsis</taxon>
    </lineage>
</organism>
<dbReference type="GO" id="GO:0003676">
    <property type="term" value="F:nucleic acid binding"/>
    <property type="evidence" value="ECO:0007669"/>
    <property type="project" value="InterPro"/>
</dbReference>
<keyword evidence="17" id="KW-0067">ATP-binding</keyword>
<comment type="catalytic activity">
    <reaction evidence="21">
        <text>L-threonyl-[protein] + ATP = O-phospho-L-threonyl-[protein] + ADP + H(+)</text>
        <dbReference type="Rhea" id="RHEA:46608"/>
        <dbReference type="Rhea" id="RHEA-COMP:11060"/>
        <dbReference type="Rhea" id="RHEA-COMP:11605"/>
        <dbReference type="ChEBI" id="CHEBI:15378"/>
        <dbReference type="ChEBI" id="CHEBI:30013"/>
        <dbReference type="ChEBI" id="CHEBI:30616"/>
        <dbReference type="ChEBI" id="CHEBI:61977"/>
        <dbReference type="ChEBI" id="CHEBI:456216"/>
        <dbReference type="EC" id="2.7.11.1"/>
    </reaction>
</comment>
<comment type="subcellular location">
    <subcellularLocation>
        <location evidence="1">Membrane</location>
        <topology evidence="1">Single-pass type I membrane protein</topology>
    </subcellularLocation>
</comment>
<dbReference type="GO" id="GO:0004674">
    <property type="term" value="F:protein serine/threonine kinase activity"/>
    <property type="evidence" value="ECO:0007669"/>
    <property type="project" value="UniProtKB-KW"/>
</dbReference>
<evidence type="ECO:0000256" key="16">
    <source>
        <dbReference type="ARBA" id="ARBA00022833"/>
    </source>
</evidence>
<evidence type="ECO:0000256" key="3">
    <source>
        <dbReference type="ARBA" id="ARBA00010217"/>
    </source>
</evidence>
<dbReference type="PROSITE" id="PS50089">
    <property type="entry name" value="ZF_RING_2"/>
    <property type="match status" value="1"/>
</dbReference>
<keyword evidence="16" id="KW-0862">Zinc</keyword>
<keyword evidence="10" id="KW-0430">Lectin</keyword>
<evidence type="ECO:0000256" key="18">
    <source>
        <dbReference type="ARBA" id="ARBA00022989"/>
    </source>
</evidence>
<dbReference type="Gene3D" id="3.30.40.10">
    <property type="entry name" value="Zinc/RING finger domain, C3HC4 (zinc finger)"/>
    <property type="match status" value="1"/>
</dbReference>
<dbReference type="SUPFAM" id="SSF57850">
    <property type="entry name" value="RING/U-box"/>
    <property type="match status" value="1"/>
</dbReference>
<dbReference type="FunFam" id="3.30.40.10:FF:000230">
    <property type="entry name" value="RBR-type E3 ubiquitin transferase"/>
    <property type="match status" value="1"/>
</dbReference>
<name>A0A7G2EUW0_ARATH</name>
<sequence length="1269" mass="141111">MAAIEEDEVSVILEEQREEIMAAKTLAQDHDLAFNLQMQEALAVSKAAHTSSVPNSPTGDAGIVDFTGEEEEFDFTSLILQDIARVDQERRDREFGEQEMKRLKVDLDRRIHDQKFAKELMNVPEGDWSKHGDNYQKPYSLSAGSSSSSSAIGNESFRVYGKGLVSEEMIGDTRVMVGGVGVAICDSTDNLIWEVKKVLGAEECKSPEIAELEAIVHGLDEALTFDLGRVTFFIDHFKVFQYVTGKVEARQSAVATLVNQVAVLQKKFSYCQPSLLTRNDVKFVFKLARDAIVSQIKWPEETSEGKTFKETCVICYEGITVDKIFSIDGCFHRFCFSCMKQHVEVKLLGGQTASCPSDGCKSEVKIERCATFLDPKLVNVMIQRKKEGSIGVSDKVYCPYPKCSELMVKAEVLEYTKQFFIGADQSGARKCMKCGLLFCTHCKVPWHHNVTCNEFSKTKGYQNAGDGMLKSLAQSKRWRQCIKCNNMVELVWGCYHITCRQMLMHISCCSSKLFVIRHYSILFQMPKTRTWREHDGLDFGFSLLEKISSTMGVKDSFFQNSQTLCLETGFIYKRFGETGHGVAKGLLKLTDGSRVKMGHTFFKNPCIRFTDNHNVFGSWSSYCLSGKEMKLQCSMSTTVAKSLGIDDAASVSPMAQLQCVEQFLARNCQLFGICHCSILSVRFLPDNHVLLMAFPFKIIVFIFGENMMDLPLDSACWIHYYPPLVQKTRFVQNSQILCFVRNGSRIASDLGDLLSSSDLHLKSTRDRLTDGSGQKMGHAFFKKPFEFSSPKSFSFSTHFVCALVPKPGFIGGHGIAFVLSASMDLTQADATQFLGLFNISTQGSPSSHLVAVELDTALSAEFDDIDANHVGIDVNSLMSIAYTPAAYFSEIDGENKSIKLLSGHPIQVWVDYGGNVINVTLAPLKIQKPSRPLLSRSINLSETFPDRKFFLGFSGATGTLISYQYILGWTFSRNKVSLQTLDVTKLPQVPRHRAKNKGPSVVLIVLLMLLAIIVFLALGAAYDIATALNYMHTGAPQVVLHRDIKASNVMLDAEFNGRLGDFGMARFHDHGKDPATTAAVGTIGYMAPELATVGACTATDVYGFGAFLLEVTCGRRPVEPGLSAERWYIVKWVCECWKMASLLGARDPRMRGEISAEEVEMVLKLGLLCTNGVPDLRPSMEDIVQYLNGSLELPDISPNSPVPRPFTLLPQPTIPHLSLTQLSMGMDVEMRPVSSVELIGITREHHQVCDPTDNRIRDGWLFHPMTAMV</sequence>
<dbReference type="InterPro" id="IPR017907">
    <property type="entry name" value="Znf_RING_CS"/>
</dbReference>
<evidence type="ECO:0000256" key="17">
    <source>
        <dbReference type="ARBA" id="ARBA00022840"/>
    </source>
</evidence>
<dbReference type="FunFam" id="3.30.420.10:FF:000076">
    <property type="entry name" value="RBR-type E3 ubiquitin transferase"/>
    <property type="match status" value="1"/>
</dbReference>
<evidence type="ECO:0000256" key="15">
    <source>
        <dbReference type="ARBA" id="ARBA00022786"/>
    </source>
</evidence>
<dbReference type="InterPro" id="IPR002867">
    <property type="entry name" value="IBR_dom"/>
</dbReference>
<evidence type="ECO:0000256" key="22">
    <source>
        <dbReference type="ARBA" id="ARBA00048679"/>
    </source>
</evidence>